<dbReference type="EMBL" id="CP016896">
    <property type="protein sequence ID" value="APV34809.1"/>
    <property type="molecule type" value="Genomic_DNA"/>
</dbReference>
<reference evidence="1 2" key="1">
    <citation type="submission" date="2016-08" db="EMBL/GenBank/DDBJ databases">
        <title>Complete genome sequence of Acinetobacter baylyi strain GFJ2.</title>
        <authorList>
            <person name="Tabata M."/>
            <person name="Kuboki S."/>
            <person name="Gibu N."/>
            <person name="Kinouchi Y."/>
            <person name="Vangnai A."/>
            <person name="Kasai D."/>
            <person name="Fukuda M."/>
        </authorList>
    </citation>
    <scope>NUCLEOTIDE SEQUENCE [LARGE SCALE GENOMIC DNA]</scope>
    <source>
        <strain evidence="1 2">GFJ2</strain>
    </source>
</reference>
<dbReference type="RefSeq" id="WP_076032059.1">
    <property type="nucleotide sequence ID" value="NZ_CP016896.1"/>
</dbReference>
<accession>A0A1P8EF26</accession>
<dbReference type="Proteomes" id="UP000185674">
    <property type="component" value="Chromosome"/>
</dbReference>
<gene>
    <name evidence="1" type="ORF">BEN76_01750</name>
</gene>
<organism evidence="1 2">
    <name type="scientific">Acinetobacter soli</name>
    <dbReference type="NCBI Taxonomy" id="487316"/>
    <lineage>
        <taxon>Bacteria</taxon>
        <taxon>Pseudomonadati</taxon>
        <taxon>Pseudomonadota</taxon>
        <taxon>Gammaproteobacteria</taxon>
        <taxon>Moraxellales</taxon>
        <taxon>Moraxellaceae</taxon>
        <taxon>Acinetobacter</taxon>
    </lineage>
</organism>
<evidence type="ECO:0000313" key="2">
    <source>
        <dbReference type="Proteomes" id="UP000185674"/>
    </source>
</evidence>
<proteinExistence type="predicted"/>
<dbReference type="KEGG" id="asol:BEN76_01750"/>
<sequence length="80" mass="8831">MNNTPFDLNTVLFAQLERLSNPHLKGGELEAEIQKAEAIEKISEQVIKNNNMRLDAAKLIAEHKGIKNADPVEIPQGLIG</sequence>
<protein>
    <submittedName>
        <fullName evidence="1">Uncharacterized protein</fullName>
    </submittedName>
</protein>
<evidence type="ECO:0000313" key="1">
    <source>
        <dbReference type="EMBL" id="APV34809.1"/>
    </source>
</evidence>
<dbReference type="STRING" id="487316.BEN76_01750"/>
<name>A0A1P8EF26_9GAMM</name>
<dbReference type="AlphaFoldDB" id="A0A1P8EF26"/>